<dbReference type="InterPro" id="IPR008220">
    <property type="entry name" value="HAT_MetX-like"/>
</dbReference>
<comment type="caution">
    <text evidence="5">The sequence shown here is derived from an EMBL/GenBank/DDBJ whole genome shotgun (WGS) entry which is preliminary data.</text>
</comment>
<organism evidence="5 6">
    <name type="scientific">Kocuria rosea subsp. polaris</name>
    <dbReference type="NCBI Taxonomy" id="136273"/>
    <lineage>
        <taxon>Bacteria</taxon>
        <taxon>Bacillati</taxon>
        <taxon>Actinomycetota</taxon>
        <taxon>Actinomycetes</taxon>
        <taxon>Micrococcales</taxon>
        <taxon>Micrococcaceae</taxon>
        <taxon>Kocuria</taxon>
    </lineage>
</organism>
<keyword evidence="1 2" id="KW-0808">Transferase</keyword>
<comment type="subcellular location">
    <subcellularLocation>
        <location evidence="2">Cytoplasm</location>
    </subcellularLocation>
</comment>
<proteinExistence type="inferred from homology"/>
<keyword evidence="2" id="KW-0486">Methionine biosynthesis</keyword>
<name>A0A0A6VS48_KOCRO</name>
<feature type="binding site" evidence="2">
    <location>
        <position position="244"/>
    </location>
    <ligand>
        <name>substrate</name>
    </ligand>
</feature>
<dbReference type="NCBIfam" id="TIGR01392">
    <property type="entry name" value="homoserO_Ac_trn"/>
    <property type="match status" value="1"/>
</dbReference>
<dbReference type="SUPFAM" id="SSF53474">
    <property type="entry name" value="alpha/beta-Hydrolases"/>
    <property type="match status" value="1"/>
</dbReference>
<evidence type="ECO:0000256" key="3">
    <source>
        <dbReference type="PIRSR" id="PIRSR000443-1"/>
    </source>
</evidence>
<comment type="subunit">
    <text evidence="2">Homodimer.</text>
</comment>
<comment type="function">
    <text evidence="2">Transfers an acetyl group from acetyl-CoA to L-homoserine, forming acetyl-L-homoserine.</text>
</comment>
<evidence type="ECO:0000256" key="1">
    <source>
        <dbReference type="ARBA" id="ARBA00022679"/>
    </source>
</evidence>
<sequence>MTVTVVRGSGAGTAVREDGVPRVAGIGELELESGFRLPDVRIAYETWGTLAPDASNAVLVEHALTGDTHVAAGRARPGAPEAERRAAESGGWWEGLIGPGAAIDTDRWFVVCTNIVGGCYGSTGPATPTPPSVDPEGRPWGSRFPLITVRDSVHAEAALADALGIDAWRLVIGGSMGGARALEWAVTYPDRVRACAVVAACAQSSAEQLAWGQAQNLAIRQDPHFRGGDYYDGPPPVTGLGLARRIAHITYRSADELHHRFGRSPQAEEQVIDTHAGGRGRYQVESYLDHQASKLAGRFDANSYLAVNETLMSHDVARGRGTLEEALSVTSCEWLVAAVDSDRLYLPRESDVLAAALPGDVRRHTLTSPSGHDGFLIEAPQLGKLLVETVLPER</sequence>
<feature type="active site" evidence="2 3">
    <location>
        <position position="372"/>
    </location>
</feature>
<feature type="active site" description="Nucleophile" evidence="2 3">
    <location>
        <position position="175"/>
    </location>
</feature>
<dbReference type="Proteomes" id="UP000030466">
    <property type="component" value="Unassembled WGS sequence"/>
</dbReference>
<dbReference type="NCBIfam" id="NF001209">
    <property type="entry name" value="PRK00175.1"/>
    <property type="match status" value="1"/>
</dbReference>
<protein>
    <recommendedName>
        <fullName evidence="2">Homoserine O-acetyltransferase</fullName>
        <shortName evidence="2">HAT</shortName>
        <ecNumber evidence="2">2.3.1.31</ecNumber>
    </recommendedName>
    <alternativeName>
        <fullName evidence="2">Homoserine transacetylase</fullName>
        <shortName evidence="2">HTA</shortName>
    </alternativeName>
</protein>
<feature type="binding site" evidence="2">
    <location>
        <position position="373"/>
    </location>
    <ligand>
        <name>substrate</name>
    </ligand>
</feature>
<feature type="active site" evidence="2 3">
    <location>
        <position position="342"/>
    </location>
</feature>
<dbReference type="AlphaFoldDB" id="A0A0A6VS48"/>
<reference evidence="5 6" key="1">
    <citation type="journal article" date="2003" name="Int. J. Syst. Evol. Microbiol.">
        <title>Kocuria polaris sp. nov., an orange-pigmented psychrophilic bacterium isolated from an Antarctic cyanobacterial mat sample.</title>
        <authorList>
            <person name="Reddy G.S."/>
            <person name="Prakash J.S."/>
            <person name="Prabahar V."/>
            <person name="Matsumoto G.I."/>
            <person name="Stackebrandt E."/>
            <person name="Shivaji S."/>
        </authorList>
    </citation>
    <scope>NUCLEOTIDE SEQUENCE [LARGE SCALE GENOMIC DNA]</scope>
    <source>
        <strain evidence="5 6">CMS 76or</strain>
    </source>
</reference>
<comment type="similarity">
    <text evidence="2">Belongs to the AB hydrolase superfamily. MetX family.</text>
</comment>
<keyword evidence="2" id="KW-0012">Acyltransferase</keyword>
<dbReference type="PANTHER" id="PTHR32268:SF11">
    <property type="entry name" value="HOMOSERINE O-ACETYLTRANSFERASE"/>
    <property type="match status" value="1"/>
</dbReference>
<feature type="domain" description="AB hydrolase-1" evidence="4">
    <location>
        <begin position="58"/>
        <end position="377"/>
    </location>
</feature>
<dbReference type="EC" id="2.3.1.31" evidence="2"/>
<evidence type="ECO:0000313" key="5">
    <source>
        <dbReference type="EMBL" id="KHD97476.1"/>
    </source>
</evidence>
<dbReference type="GO" id="GO:0009086">
    <property type="term" value="P:methionine biosynthetic process"/>
    <property type="evidence" value="ECO:0007669"/>
    <property type="project" value="UniProtKB-UniRule"/>
</dbReference>
<gene>
    <name evidence="2" type="primary">metXA</name>
    <name evidence="5" type="ORF">GY22_08965</name>
</gene>
<dbReference type="OrthoDB" id="9800754at2"/>
<dbReference type="PIRSF" id="PIRSF000443">
    <property type="entry name" value="Homoser_Ac_trans"/>
    <property type="match status" value="1"/>
</dbReference>
<dbReference type="EMBL" id="JSUH01000007">
    <property type="protein sequence ID" value="KHD97476.1"/>
    <property type="molecule type" value="Genomic_DNA"/>
</dbReference>
<comment type="catalytic activity">
    <reaction evidence="2">
        <text>L-homoserine + acetyl-CoA = O-acetyl-L-homoserine + CoA</text>
        <dbReference type="Rhea" id="RHEA:13701"/>
        <dbReference type="ChEBI" id="CHEBI:57287"/>
        <dbReference type="ChEBI" id="CHEBI:57288"/>
        <dbReference type="ChEBI" id="CHEBI:57476"/>
        <dbReference type="ChEBI" id="CHEBI:57716"/>
        <dbReference type="EC" id="2.3.1.31"/>
    </reaction>
</comment>
<dbReference type="GO" id="GO:0004414">
    <property type="term" value="F:homoserine O-acetyltransferase activity"/>
    <property type="evidence" value="ECO:0007669"/>
    <property type="project" value="UniProtKB-UniRule"/>
</dbReference>
<dbReference type="Pfam" id="PF00561">
    <property type="entry name" value="Abhydrolase_1"/>
    <property type="match status" value="1"/>
</dbReference>
<dbReference type="GO" id="GO:0005737">
    <property type="term" value="C:cytoplasm"/>
    <property type="evidence" value="ECO:0007669"/>
    <property type="project" value="UniProtKB-SubCell"/>
</dbReference>
<evidence type="ECO:0000256" key="2">
    <source>
        <dbReference type="HAMAP-Rule" id="MF_00296"/>
    </source>
</evidence>
<comment type="caution">
    <text evidence="2">Lacks conserved residue(s) required for the propagation of feature annotation.</text>
</comment>
<comment type="pathway">
    <text evidence="2">Amino-acid biosynthesis; L-methionine biosynthesis via de novo pathway; O-acetyl-L-homoserine from L-homoserine: step 1/1.</text>
</comment>
<keyword evidence="6" id="KW-1185">Reference proteome</keyword>
<dbReference type="InterPro" id="IPR000073">
    <property type="entry name" value="AB_hydrolase_1"/>
</dbReference>
<keyword evidence="2" id="KW-0028">Amino-acid biosynthesis</keyword>
<keyword evidence="2" id="KW-0963">Cytoplasm</keyword>
<dbReference type="PANTHER" id="PTHR32268">
    <property type="entry name" value="HOMOSERINE O-ACETYLTRANSFERASE"/>
    <property type="match status" value="1"/>
</dbReference>
<dbReference type="UniPathway" id="UPA00051">
    <property type="reaction ID" value="UER00074"/>
</dbReference>
<evidence type="ECO:0000313" key="6">
    <source>
        <dbReference type="Proteomes" id="UP000030466"/>
    </source>
</evidence>
<evidence type="ECO:0000259" key="4">
    <source>
        <dbReference type="Pfam" id="PF00561"/>
    </source>
</evidence>
<dbReference type="InterPro" id="IPR029058">
    <property type="entry name" value="AB_hydrolase_fold"/>
</dbReference>
<accession>A0A0A6VS48</accession>
<dbReference type="RefSeq" id="WP_035926399.1">
    <property type="nucleotide sequence ID" value="NZ_JSUH01000007.1"/>
</dbReference>
<dbReference type="HAMAP" id="MF_00296">
    <property type="entry name" value="MetX_acyltransf"/>
    <property type="match status" value="1"/>
</dbReference>
<dbReference type="Gene3D" id="3.40.50.1820">
    <property type="entry name" value="alpha/beta hydrolase"/>
    <property type="match status" value="1"/>
</dbReference>
<dbReference type="GO" id="GO:0009092">
    <property type="term" value="P:homoserine metabolic process"/>
    <property type="evidence" value="ECO:0007669"/>
    <property type="project" value="TreeGrafter"/>
</dbReference>